<sequence length="99" mass="11102">MQRQFWRLIATGVTTADAALAVGVSWPVGARWFRHAGGMPPISLAEPSSRYLAFEEREEIATWITGFHHTRRLHSACGFKSPIDYEHDHRAALTEEPAA</sequence>
<gene>
    <name evidence="1" type="ORF">CP972_28040</name>
</gene>
<dbReference type="Proteomes" id="UP000326041">
    <property type="component" value="Chromosome"/>
</dbReference>
<dbReference type="EMBL" id="CP023697">
    <property type="protein sequence ID" value="QEV08952.1"/>
    <property type="molecule type" value="Genomic_DNA"/>
</dbReference>
<reference evidence="1 2" key="1">
    <citation type="submission" date="2017-09" db="EMBL/GenBank/DDBJ databases">
        <authorList>
            <person name="Lee N."/>
            <person name="Cho B.-K."/>
        </authorList>
    </citation>
    <scope>NUCLEOTIDE SEQUENCE [LARGE SCALE GENOMIC DNA]</scope>
    <source>
        <strain evidence="1 2">ATCC 13879</strain>
    </source>
</reference>
<keyword evidence="2" id="KW-1185">Reference proteome</keyword>
<evidence type="ECO:0008006" key="3">
    <source>
        <dbReference type="Google" id="ProtNLM"/>
    </source>
</evidence>
<evidence type="ECO:0000313" key="1">
    <source>
        <dbReference type="EMBL" id="QEV08952.1"/>
    </source>
</evidence>
<proteinExistence type="predicted"/>
<name>A0ABX6B579_9ACTN</name>
<organism evidence="1 2">
    <name type="scientific">Streptomyces prasinus</name>
    <dbReference type="NCBI Taxonomy" id="67345"/>
    <lineage>
        <taxon>Bacteria</taxon>
        <taxon>Bacillati</taxon>
        <taxon>Actinomycetota</taxon>
        <taxon>Actinomycetes</taxon>
        <taxon>Kitasatosporales</taxon>
        <taxon>Streptomycetaceae</taxon>
        <taxon>Streptomyces</taxon>
    </lineage>
</organism>
<evidence type="ECO:0000313" key="2">
    <source>
        <dbReference type="Proteomes" id="UP000326041"/>
    </source>
</evidence>
<protein>
    <recommendedName>
        <fullName evidence="3">Integrase catalytic domain-containing protein</fullName>
    </recommendedName>
</protein>
<accession>A0ABX6B579</accession>